<evidence type="ECO:0000256" key="4">
    <source>
        <dbReference type="PIRSR" id="PIRSR001434-2"/>
    </source>
</evidence>
<sequence length="453" mass="48423">MNQHERTFVVNAGRGPHGPNQPVNMPVDFTSTYSYRPGVHAAQDYAREGMPSWEPLEELLAQLEAGTRTTSQSQGLVTTAEEHPVQVLPGLLFSSGMAAISAVVQLLPLGGHLIMPRHSYMGFSALAQQMADQGLLTLHRVDIADTEQVTSTLHDVSTLASAQDDMVMLWVESPTNPMLEIADLPAVLTAAKKRGVLTAVDNTFATPLRQRPLKHGADVVVHSVTKFLSGHSDLIMGVAITGDPEIHARLHQHRTLHGAIPGPMEVFLALRGVRTLAVRLDASESSAGELARRLDELSQDAGLPLRKVNYPGLAAHPQHQRAAEQLGGFGAILTMELDADQPDPAEEARTADQPGPAGDLGPAGAPETGRRISNQRSEAEVADAVLSALTLWTPATSLGGVESLAERRRRHPGEPSSVPDGLIRLSVGIEDVEDLFADLLNALRTAATGEPIR</sequence>
<protein>
    <submittedName>
        <fullName evidence="7">Cystathionine gamma-synthase</fullName>
    </submittedName>
</protein>
<dbReference type="GO" id="GO:0019343">
    <property type="term" value="P:cysteine biosynthetic process via cystathionine"/>
    <property type="evidence" value="ECO:0007669"/>
    <property type="project" value="TreeGrafter"/>
</dbReference>
<proteinExistence type="inferred from homology"/>
<dbReference type="PIRSF" id="PIRSF001434">
    <property type="entry name" value="CGS"/>
    <property type="match status" value="1"/>
</dbReference>
<reference evidence="7 8" key="1">
    <citation type="submission" date="2019-03" db="EMBL/GenBank/DDBJ databases">
        <title>Genomic Encyclopedia of Type Strains, Phase III (KMG-III): the genomes of soil and plant-associated and newly described type strains.</title>
        <authorList>
            <person name="Whitman W."/>
        </authorList>
    </citation>
    <scope>NUCLEOTIDE SEQUENCE [LARGE SCALE GENOMIC DNA]</scope>
    <source>
        <strain evidence="7 8">DSM 27373</strain>
    </source>
</reference>
<dbReference type="AlphaFoldDB" id="A0A4R7G4M5"/>
<keyword evidence="8" id="KW-1185">Reference proteome</keyword>
<comment type="similarity">
    <text evidence="2 5">Belongs to the trans-sulfuration enzymes family.</text>
</comment>
<organism evidence="7 8">
    <name type="scientific">Nesterenkonia aurantiaca</name>
    <dbReference type="NCBI Taxonomy" id="1436010"/>
    <lineage>
        <taxon>Bacteria</taxon>
        <taxon>Bacillati</taxon>
        <taxon>Actinomycetota</taxon>
        <taxon>Actinomycetes</taxon>
        <taxon>Micrococcales</taxon>
        <taxon>Micrococcaceae</taxon>
        <taxon>Nesterenkonia</taxon>
    </lineage>
</organism>
<dbReference type="InterPro" id="IPR015421">
    <property type="entry name" value="PyrdxlP-dep_Trfase_major"/>
</dbReference>
<keyword evidence="3 4" id="KW-0663">Pyridoxal phosphate</keyword>
<dbReference type="GO" id="GO:0005737">
    <property type="term" value="C:cytoplasm"/>
    <property type="evidence" value="ECO:0007669"/>
    <property type="project" value="TreeGrafter"/>
</dbReference>
<dbReference type="PANTHER" id="PTHR11808:SF15">
    <property type="entry name" value="CYSTATHIONINE GAMMA-LYASE"/>
    <property type="match status" value="1"/>
</dbReference>
<dbReference type="GO" id="GO:0004123">
    <property type="term" value="F:cystathionine gamma-lyase activity"/>
    <property type="evidence" value="ECO:0007669"/>
    <property type="project" value="TreeGrafter"/>
</dbReference>
<name>A0A4R7G4M5_9MICC</name>
<feature type="modified residue" description="N6-(pyridoxal phosphate)lysine" evidence="4">
    <location>
        <position position="226"/>
    </location>
</feature>
<evidence type="ECO:0000256" key="2">
    <source>
        <dbReference type="ARBA" id="ARBA00009077"/>
    </source>
</evidence>
<feature type="region of interest" description="Disordered" evidence="6">
    <location>
        <begin position="343"/>
        <end position="377"/>
    </location>
</feature>
<evidence type="ECO:0000313" key="7">
    <source>
        <dbReference type="EMBL" id="TDS86365.1"/>
    </source>
</evidence>
<dbReference type="Gene3D" id="3.40.640.10">
    <property type="entry name" value="Type I PLP-dependent aspartate aminotransferase-like (Major domain)"/>
    <property type="match status" value="1"/>
</dbReference>
<evidence type="ECO:0000256" key="5">
    <source>
        <dbReference type="RuleBase" id="RU362118"/>
    </source>
</evidence>
<dbReference type="PANTHER" id="PTHR11808">
    <property type="entry name" value="TRANS-SULFURATION ENZYME FAMILY MEMBER"/>
    <property type="match status" value="1"/>
</dbReference>
<dbReference type="GO" id="GO:0019346">
    <property type="term" value="P:transsulfuration"/>
    <property type="evidence" value="ECO:0007669"/>
    <property type="project" value="InterPro"/>
</dbReference>
<dbReference type="Proteomes" id="UP000294506">
    <property type="component" value="Unassembled WGS sequence"/>
</dbReference>
<comment type="caution">
    <text evidence="7">The sequence shown here is derived from an EMBL/GenBank/DDBJ whole genome shotgun (WGS) entry which is preliminary data.</text>
</comment>
<dbReference type="Pfam" id="PF01053">
    <property type="entry name" value="Cys_Met_Meta_PP"/>
    <property type="match status" value="2"/>
</dbReference>
<gene>
    <name evidence="7" type="ORF">EV640_10354</name>
</gene>
<accession>A0A4R7G4M5</accession>
<dbReference type="RefSeq" id="WP_243832234.1">
    <property type="nucleotide sequence ID" value="NZ_SOAN01000003.1"/>
</dbReference>
<dbReference type="InterPro" id="IPR015424">
    <property type="entry name" value="PyrdxlP-dep_Trfase"/>
</dbReference>
<dbReference type="EMBL" id="SOAN01000003">
    <property type="protein sequence ID" value="TDS86365.1"/>
    <property type="molecule type" value="Genomic_DNA"/>
</dbReference>
<comment type="cofactor">
    <cofactor evidence="1 5">
        <name>pyridoxal 5'-phosphate</name>
        <dbReference type="ChEBI" id="CHEBI:597326"/>
    </cofactor>
</comment>
<evidence type="ECO:0000313" key="8">
    <source>
        <dbReference type="Proteomes" id="UP000294506"/>
    </source>
</evidence>
<evidence type="ECO:0000256" key="1">
    <source>
        <dbReference type="ARBA" id="ARBA00001933"/>
    </source>
</evidence>
<dbReference type="InterPro" id="IPR000277">
    <property type="entry name" value="Cys/Met-Metab_PyrdxlP-dep_enz"/>
</dbReference>
<evidence type="ECO:0000256" key="6">
    <source>
        <dbReference type="SAM" id="MobiDB-lite"/>
    </source>
</evidence>
<evidence type="ECO:0000256" key="3">
    <source>
        <dbReference type="ARBA" id="ARBA00022898"/>
    </source>
</evidence>
<feature type="compositionally biased region" description="Low complexity" evidence="6">
    <location>
        <begin position="351"/>
        <end position="366"/>
    </location>
</feature>
<dbReference type="GO" id="GO:0030170">
    <property type="term" value="F:pyridoxal phosphate binding"/>
    <property type="evidence" value="ECO:0007669"/>
    <property type="project" value="InterPro"/>
</dbReference>
<dbReference type="SUPFAM" id="SSF53383">
    <property type="entry name" value="PLP-dependent transferases"/>
    <property type="match status" value="1"/>
</dbReference>
<dbReference type="Gene3D" id="3.90.1150.10">
    <property type="entry name" value="Aspartate Aminotransferase, domain 1"/>
    <property type="match status" value="1"/>
</dbReference>
<dbReference type="InterPro" id="IPR015422">
    <property type="entry name" value="PyrdxlP-dep_Trfase_small"/>
</dbReference>